<dbReference type="InterPro" id="IPR011989">
    <property type="entry name" value="ARM-like"/>
</dbReference>
<feature type="repeat" description="ARM" evidence="2">
    <location>
        <begin position="748"/>
        <end position="790"/>
    </location>
</feature>
<dbReference type="Pfam" id="PF00514">
    <property type="entry name" value="Arm"/>
    <property type="match status" value="2"/>
</dbReference>
<feature type="region of interest" description="Disordered" evidence="3">
    <location>
        <begin position="1389"/>
        <end position="1417"/>
    </location>
</feature>
<feature type="repeat" description="ARM" evidence="2">
    <location>
        <begin position="914"/>
        <end position="952"/>
    </location>
</feature>
<name>A0ABM0MHX5_SACKO</name>
<feature type="repeat" description="ANK" evidence="1">
    <location>
        <begin position="644"/>
        <end position="676"/>
    </location>
</feature>
<dbReference type="RefSeq" id="XP_006819616.1">
    <property type="nucleotide sequence ID" value="XM_006819553.1"/>
</dbReference>
<dbReference type="SMART" id="SM00185">
    <property type="entry name" value="ARM"/>
    <property type="match status" value="8"/>
</dbReference>
<feature type="repeat" description="ANK" evidence="1">
    <location>
        <begin position="575"/>
        <end position="607"/>
    </location>
</feature>
<evidence type="ECO:0000313" key="5">
    <source>
        <dbReference type="RefSeq" id="XP_006819616.1"/>
    </source>
</evidence>
<accession>A0ABM0MHX5</accession>
<evidence type="ECO:0000313" key="4">
    <source>
        <dbReference type="Proteomes" id="UP000694865"/>
    </source>
</evidence>
<dbReference type="PANTHER" id="PTHR46464:SF1">
    <property type="entry name" value="ANKYRIN AND ARMADILLO REPEAT-CONTAINING PROTEIN"/>
    <property type="match status" value="1"/>
</dbReference>
<dbReference type="GeneID" id="102808969"/>
<evidence type="ECO:0000256" key="1">
    <source>
        <dbReference type="PROSITE-ProRule" id="PRU00023"/>
    </source>
</evidence>
<dbReference type="Proteomes" id="UP000694865">
    <property type="component" value="Unplaced"/>
</dbReference>
<sequence length="1488" mass="167919">MAGQKDHKSDTISVAGDDVAPASQSTANRIAAGYFEKFERAEVQEMLAYSSYQWYLSADEFKVSIDAPKGLIASMKPVSENHCVFMLPERPDIQQLDFREIHQIVRELVIGIYCLNQIPCITLDANFDQSTSCQLPPAYNDTRVGQLLLNVDYMMKALWHGAYFPKEKRSKFSERWRSNLDVNANGKPETKKTILTEFTAAGMLDISKDPDYHGIYDNMKYFPMSEHDMLEDNRLFMHHVDDLSMQMTLQQDSIKQHHNLFVLDPSYVITNVVKLGEDKLDRDAYERLQNRLLVHQEEIKKYIESKSEIRRNIHLLKFVSFMVPFLMGMKKRNKVPDVNIFLAPLTADECKTERELPPLIKGKDFKCQNFEFSPTRYFHLHGGISFDCEPSPINSPSQEIIDTFDELQSQALSHVAKITDPNAPYQDSFPIPVREFNGQRYYVLAMEFETYYPMTPQKPWWIHAFYEQIKELKPKRLPLTENHMHEQFKKRYGVKKAIKFKNLQAGLKICATRGLVSMLQTLVRKTPGSRLSKQDENGLSLMHHAAMQNRPQIISLLAIQGQDINTRRNNNISSTGPTPIHLAARCGSLDAAVCLIGNKADMYLTDQDGWAAIHHAAFFDHAPVVRHFVRKWQDQMELETMNHLRQTPLLLAASSGALDCVKTLIHLGVIIKKRDMEGNNMVHLAALRFHTNVLEYFIEWDHPDVQVWHTLVTMMASNDLKKIDSSVRSLEILSTVRQGHWKSILDAGGIPALVNILKLENEELQSLAASVICNISERQEIRIAVIRGQGYTYPHPITSARHWTIQSRAAIILSDLACVMDNQTEISAQNGIPAMIYLLDSELEEVLVNAVNAIRVLCTNHDGNQTLIAENGGIDPLVEFLTIESHILQAAAASGLAALCAGHRENQDRIVTHGAVGPLVQLLKCRNVTVQVKAASALEALAENNPDSQAAILKLNAPKPLIKLLKVWTQEVKEQGACTLWALAGHTTRQQKMIAERIGINQLIDMLLLLKSEKLQYVGGMAMIALCRTDIINQNRIKEENGISPLVRLLRSHKTSQRVLLTIIRSLGTLCVGVAHRNNKVTQMKIAEENAISTLVNLMVTSDNEMVKVEVAISLACIILGNKENQRLLIEEPSFTFSFLLDLFKSRDEIVRLKAGTALATFAFNNTTQQYAIREAGGIRMSSFEPFLNAENESYQANAAFQIVVLARVIVDRDQVTLSAEGVTRLVMLLQSGDENTIILSVGIRRRPKTSMSIQERNIHREELNRAQSAPALTQAQRAVSARSILAKHSSRYAQQSNMPSLNMDVEVLMEHLKCDNETVQAAAAVALGYISFNRTAHRLMLMACRAEPQLYQLLMDNLGKDSKICIDFTEEFRRQKCIGLPSQSLEINGGPPVIPPRPETSLSRMGIRRRPKTSMSIQERNIHREELNRAQSAPALTQAQRAVSARSILAKHSSRYAQQSNMPSLNMDGKRVIHRKHAESKPLWNEI</sequence>
<dbReference type="PROSITE" id="PS50297">
    <property type="entry name" value="ANK_REP_REGION"/>
    <property type="match status" value="1"/>
</dbReference>
<dbReference type="SMART" id="SM00248">
    <property type="entry name" value="ANK"/>
    <property type="match status" value="5"/>
</dbReference>
<feature type="repeat" description="ARM" evidence="2">
    <location>
        <begin position="830"/>
        <end position="872"/>
    </location>
</feature>
<dbReference type="Pfam" id="PF12796">
    <property type="entry name" value="Ank_2"/>
    <property type="match status" value="1"/>
</dbReference>
<evidence type="ECO:0000256" key="3">
    <source>
        <dbReference type="SAM" id="MobiDB-lite"/>
    </source>
</evidence>
<dbReference type="PROSITE" id="PS50088">
    <property type="entry name" value="ANK_REPEAT"/>
    <property type="match status" value="3"/>
</dbReference>
<organism evidence="4 5">
    <name type="scientific">Saccoglossus kowalevskii</name>
    <name type="common">Acorn worm</name>
    <dbReference type="NCBI Taxonomy" id="10224"/>
    <lineage>
        <taxon>Eukaryota</taxon>
        <taxon>Metazoa</taxon>
        <taxon>Hemichordata</taxon>
        <taxon>Enteropneusta</taxon>
        <taxon>Harrimaniidae</taxon>
        <taxon>Saccoglossus</taxon>
    </lineage>
</organism>
<dbReference type="SUPFAM" id="SSF48403">
    <property type="entry name" value="Ankyrin repeat"/>
    <property type="match status" value="1"/>
</dbReference>
<protein>
    <submittedName>
        <fullName evidence="5">LOW QUALITY PROTEIN: ankyrin and armadillo repeat-containing protein-like</fullName>
    </submittedName>
</protein>
<dbReference type="InterPro" id="IPR036770">
    <property type="entry name" value="Ankyrin_rpt-contain_sf"/>
</dbReference>
<dbReference type="InterPro" id="IPR000225">
    <property type="entry name" value="Armadillo"/>
</dbReference>
<evidence type="ECO:0000256" key="2">
    <source>
        <dbReference type="PROSITE-ProRule" id="PRU00259"/>
    </source>
</evidence>
<dbReference type="Gene3D" id="1.25.10.10">
    <property type="entry name" value="Leucine-rich Repeat Variant"/>
    <property type="match status" value="5"/>
</dbReference>
<keyword evidence="4" id="KW-1185">Reference proteome</keyword>
<dbReference type="InterPro" id="IPR016024">
    <property type="entry name" value="ARM-type_fold"/>
</dbReference>
<dbReference type="InterPro" id="IPR002110">
    <property type="entry name" value="Ankyrin_rpt"/>
</dbReference>
<dbReference type="SUPFAM" id="SSF48371">
    <property type="entry name" value="ARM repeat"/>
    <property type="match status" value="3"/>
</dbReference>
<gene>
    <name evidence="5" type="primary">LOC102808969</name>
</gene>
<dbReference type="PANTHER" id="PTHR46464">
    <property type="entry name" value="ANK_REP_REGION DOMAIN-CONTAINING PROTEIN"/>
    <property type="match status" value="1"/>
</dbReference>
<dbReference type="PROSITE" id="PS50176">
    <property type="entry name" value="ARM_REPEAT"/>
    <property type="match status" value="4"/>
</dbReference>
<reference evidence="5" key="1">
    <citation type="submission" date="2025-08" db="UniProtKB">
        <authorList>
            <consortium name="RefSeq"/>
        </authorList>
    </citation>
    <scope>IDENTIFICATION</scope>
    <source>
        <tissue evidence="5">Testes</tissue>
    </source>
</reference>
<feature type="repeat" description="ANK" evidence="1">
    <location>
        <begin position="537"/>
        <end position="569"/>
    </location>
</feature>
<dbReference type="InterPro" id="IPR043379">
    <property type="entry name" value="ANKAR"/>
</dbReference>
<proteinExistence type="predicted"/>
<feature type="repeat" description="ARM" evidence="2">
    <location>
        <begin position="1041"/>
        <end position="1070"/>
    </location>
</feature>
<keyword evidence="1" id="KW-0040">ANK repeat</keyword>
<dbReference type="Gene3D" id="1.25.40.20">
    <property type="entry name" value="Ankyrin repeat-containing domain"/>
    <property type="match status" value="2"/>
</dbReference>